<dbReference type="SUPFAM" id="SSF81271">
    <property type="entry name" value="TGS-like"/>
    <property type="match status" value="1"/>
</dbReference>
<dbReference type="InterPro" id="IPR013029">
    <property type="entry name" value="YchF_C"/>
</dbReference>
<evidence type="ECO:0000259" key="7">
    <source>
        <dbReference type="PROSITE" id="PS51710"/>
    </source>
</evidence>
<dbReference type="InterPro" id="IPR023192">
    <property type="entry name" value="TGS-like_dom_sf"/>
</dbReference>
<dbReference type="Gene3D" id="3.10.20.30">
    <property type="match status" value="1"/>
</dbReference>
<comment type="similarity">
    <text evidence="6">Belongs to the TRAFAC class OBG-HflX-like GTPase superfamily. OBG GTPase family. YchF/OLA1 subfamily.</text>
</comment>
<reference evidence="9" key="1">
    <citation type="submission" date="2017-02" db="EMBL/GenBank/DDBJ databases">
        <title>Delving into the versatile metabolic prowess of the omnipresent phylum Bacteroidetes.</title>
        <authorList>
            <person name="Nobu M.K."/>
            <person name="Mei R."/>
            <person name="Narihiro T."/>
            <person name="Kuroda K."/>
            <person name="Liu W.-T."/>
        </authorList>
    </citation>
    <scope>NUCLEOTIDE SEQUENCE</scope>
    <source>
        <strain evidence="9">ADurb.Bin280</strain>
    </source>
</reference>
<comment type="function">
    <text evidence="6">ATPase that binds to both the 70S ribosome and the 50S ribosomal subunit in a nucleotide-independent manner.</text>
</comment>
<dbReference type="InterPro" id="IPR031167">
    <property type="entry name" value="G_OBG"/>
</dbReference>
<dbReference type="PROSITE" id="PS51880">
    <property type="entry name" value="TGS"/>
    <property type="match status" value="1"/>
</dbReference>
<dbReference type="GO" id="GO:0016887">
    <property type="term" value="F:ATP hydrolysis activity"/>
    <property type="evidence" value="ECO:0007669"/>
    <property type="project" value="UniProtKB-UniRule"/>
</dbReference>
<keyword evidence="2" id="KW-0479">Metal-binding</keyword>
<evidence type="ECO:0000256" key="6">
    <source>
        <dbReference type="HAMAP-Rule" id="MF_00944"/>
    </source>
</evidence>
<evidence type="ECO:0000256" key="3">
    <source>
        <dbReference type="ARBA" id="ARBA00022741"/>
    </source>
</evidence>
<evidence type="ECO:0000313" key="9">
    <source>
        <dbReference type="EMBL" id="OQA52468.1"/>
    </source>
</evidence>
<dbReference type="Gene3D" id="3.40.50.300">
    <property type="entry name" value="P-loop containing nucleotide triphosphate hydrolases"/>
    <property type="match status" value="1"/>
</dbReference>
<dbReference type="CDD" id="cd04867">
    <property type="entry name" value="TGS_YchF_OLA1"/>
    <property type="match status" value="1"/>
</dbReference>
<dbReference type="PANTHER" id="PTHR23305">
    <property type="entry name" value="OBG GTPASE FAMILY"/>
    <property type="match status" value="1"/>
</dbReference>
<organism evidence="9">
    <name type="scientific">candidate division WS2 bacterium ADurb.Bin280</name>
    <dbReference type="NCBI Taxonomy" id="1852829"/>
    <lineage>
        <taxon>Bacteria</taxon>
        <taxon>candidate division WS2</taxon>
    </lineage>
</organism>
<dbReference type="FunFam" id="1.10.150.300:FF:000001">
    <property type="entry name" value="Ribosome-binding ATPase YchF"/>
    <property type="match status" value="1"/>
</dbReference>
<dbReference type="SUPFAM" id="SSF52540">
    <property type="entry name" value="P-loop containing nucleoside triphosphate hydrolases"/>
    <property type="match status" value="1"/>
</dbReference>
<comment type="caution">
    <text evidence="9">The sequence shown here is derived from an EMBL/GenBank/DDBJ whole genome shotgun (WGS) entry which is preliminary data.</text>
</comment>
<dbReference type="PRINTS" id="PR00326">
    <property type="entry name" value="GTP1OBG"/>
</dbReference>
<evidence type="ECO:0000259" key="8">
    <source>
        <dbReference type="PROSITE" id="PS51880"/>
    </source>
</evidence>
<dbReference type="GO" id="GO:0046872">
    <property type="term" value="F:metal ion binding"/>
    <property type="evidence" value="ECO:0007669"/>
    <property type="project" value="UniProtKB-KW"/>
</dbReference>
<feature type="domain" description="TGS" evidence="8">
    <location>
        <begin position="281"/>
        <end position="364"/>
    </location>
</feature>
<feature type="binding site" evidence="6">
    <location>
        <begin position="12"/>
        <end position="17"/>
    </location>
    <ligand>
        <name>ATP</name>
        <dbReference type="ChEBI" id="CHEBI:30616"/>
    </ligand>
</feature>
<dbReference type="Pfam" id="PF01926">
    <property type="entry name" value="MMR_HSR1"/>
    <property type="match status" value="1"/>
</dbReference>
<keyword evidence="5" id="KW-0460">Magnesium</keyword>
<evidence type="ECO:0000256" key="2">
    <source>
        <dbReference type="ARBA" id="ARBA00022723"/>
    </source>
</evidence>
<dbReference type="EMBL" id="MWBO01000031">
    <property type="protein sequence ID" value="OQA52468.1"/>
    <property type="molecule type" value="Genomic_DNA"/>
</dbReference>
<dbReference type="InterPro" id="IPR004095">
    <property type="entry name" value="TGS"/>
</dbReference>
<dbReference type="InterPro" id="IPR041706">
    <property type="entry name" value="YchF_N"/>
</dbReference>
<comment type="cofactor">
    <cofactor evidence="1">
        <name>Mg(2+)</name>
        <dbReference type="ChEBI" id="CHEBI:18420"/>
    </cofactor>
</comment>
<dbReference type="HAMAP" id="MF_00944">
    <property type="entry name" value="YchF_OLA1_ATPase"/>
    <property type="match status" value="1"/>
</dbReference>
<sequence>MSLSIGIVGLPNVGKSTLFNAMLKSELAEAANFAFTTIDPNIGIVDVPDDRLEHLKEVENSKQIVNATVRFVDIAGLIEGAHKGEGLGNKFLSHIREVDAIAMVVRIFKNDDVMHVSSNPSPRNDIETIITELILSDTDTLNKRLSAIQKDVRSGDKLATKKTVAYQKVLETFEKSRPAIEASLSEEEADLLKEANFLTLKPFLYVFNVSEENATSDPQEIIERFDLEDLVKTEEVAVICAKTESELNNLMESDRQEYLSDLGLEEPGLNRLIRSAYTTLGLISFFTAGEMEARAWEIKKGSKAPQAAGAIHGDFEHKFIKAEVVSYQDFITLGGWKGSKEAGKVRLEGKDYVVNEADVIYFHHGK</sequence>
<accession>A0A1V5SD89</accession>
<dbReference type="InterPro" id="IPR006073">
    <property type="entry name" value="GTP-bd"/>
</dbReference>
<dbReference type="Gene3D" id="1.10.150.300">
    <property type="entry name" value="TGS-like domain"/>
    <property type="match status" value="1"/>
</dbReference>
<dbReference type="GO" id="GO:0005525">
    <property type="term" value="F:GTP binding"/>
    <property type="evidence" value="ECO:0007669"/>
    <property type="project" value="InterPro"/>
</dbReference>
<dbReference type="InterPro" id="IPR012675">
    <property type="entry name" value="Beta-grasp_dom_sf"/>
</dbReference>
<dbReference type="Proteomes" id="UP000485367">
    <property type="component" value="Unassembled WGS sequence"/>
</dbReference>
<dbReference type="InterPro" id="IPR004396">
    <property type="entry name" value="ATPase_YchF/OLA1"/>
</dbReference>
<dbReference type="GO" id="GO:0043023">
    <property type="term" value="F:ribosomal large subunit binding"/>
    <property type="evidence" value="ECO:0007669"/>
    <property type="project" value="UniProtKB-UniRule"/>
</dbReference>
<dbReference type="Pfam" id="PF06071">
    <property type="entry name" value="YchF-GTPase_C"/>
    <property type="match status" value="1"/>
</dbReference>
<protein>
    <recommendedName>
        <fullName evidence="6">Ribosome-binding ATPase YchF</fullName>
    </recommendedName>
</protein>
<keyword evidence="4 6" id="KW-0067">ATP-binding</keyword>
<dbReference type="AlphaFoldDB" id="A0A1V5SD89"/>
<dbReference type="FunFam" id="3.10.20.30:FF:000001">
    <property type="entry name" value="Ribosome-binding ATPase YchF"/>
    <property type="match status" value="1"/>
</dbReference>
<dbReference type="PROSITE" id="PS51710">
    <property type="entry name" value="G_OBG"/>
    <property type="match status" value="1"/>
</dbReference>
<evidence type="ECO:0000256" key="5">
    <source>
        <dbReference type="ARBA" id="ARBA00022842"/>
    </source>
</evidence>
<evidence type="ECO:0000256" key="1">
    <source>
        <dbReference type="ARBA" id="ARBA00001946"/>
    </source>
</evidence>
<dbReference type="GO" id="GO:0005524">
    <property type="term" value="F:ATP binding"/>
    <property type="evidence" value="ECO:0007669"/>
    <property type="project" value="UniProtKB-UniRule"/>
</dbReference>
<dbReference type="InterPro" id="IPR012676">
    <property type="entry name" value="TGS-like"/>
</dbReference>
<evidence type="ECO:0000256" key="4">
    <source>
        <dbReference type="ARBA" id="ARBA00022840"/>
    </source>
</evidence>
<keyword evidence="3 6" id="KW-0547">Nucleotide-binding</keyword>
<feature type="domain" description="OBG-type G" evidence="7">
    <location>
        <begin position="3"/>
        <end position="259"/>
    </location>
</feature>
<dbReference type="NCBIfam" id="TIGR00092">
    <property type="entry name" value="redox-regulated ATPase YchF"/>
    <property type="match status" value="1"/>
</dbReference>
<dbReference type="PANTHER" id="PTHR23305:SF18">
    <property type="entry name" value="OBG-TYPE G DOMAIN-CONTAINING PROTEIN"/>
    <property type="match status" value="1"/>
</dbReference>
<name>A0A1V5SD89_9BACT</name>
<dbReference type="InterPro" id="IPR027417">
    <property type="entry name" value="P-loop_NTPase"/>
</dbReference>
<dbReference type="GO" id="GO:0005737">
    <property type="term" value="C:cytoplasm"/>
    <property type="evidence" value="ECO:0007669"/>
    <property type="project" value="TreeGrafter"/>
</dbReference>
<gene>
    <name evidence="6 9" type="primary">ychF</name>
    <name evidence="9" type="ORF">BWY43_00536</name>
</gene>
<dbReference type="PIRSF" id="PIRSF006641">
    <property type="entry name" value="CHP00092"/>
    <property type="match status" value="1"/>
</dbReference>
<proteinExistence type="inferred from homology"/>
<dbReference type="CDD" id="cd01900">
    <property type="entry name" value="YchF"/>
    <property type="match status" value="1"/>
</dbReference>